<feature type="domain" description="Plasmid pRiA4b Orf3-like" evidence="1">
    <location>
        <begin position="14"/>
        <end position="179"/>
    </location>
</feature>
<gene>
    <name evidence="2" type="ORF">S01H4_01463</name>
</gene>
<dbReference type="InterPro" id="IPR024047">
    <property type="entry name" value="MM3350-like_sf"/>
</dbReference>
<proteinExistence type="predicted"/>
<protein>
    <recommendedName>
        <fullName evidence="1">Plasmid pRiA4b Orf3-like domain-containing protein</fullName>
    </recommendedName>
</protein>
<sequence length="197" mass="22974">MKNNTIDKNKTKNVYQFKITLKEIKPPIWRRIIVPETYSFWDLHVAIQDSMGWTDTHLHGFEINFPRSKLIVSIGIPDEDEPEGEQEIVPGWKVKIKEFFTLENNTANYIYDYGDYWQHKVQLEKIIPAEKGLTYPVCIVGKRACPPEDCGGSFGYEEIVNGTSEFQKEYGDYDPEYFDTDDIYFGDPAERLKSILQ</sequence>
<comment type="caution">
    <text evidence="2">The sequence shown here is derived from an EMBL/GenBank/DDBJ whole genome shotgun (WGS) entry which is preliminary data.</text>
</comment>
<organism evidence="2">
    <name type="scientific">marine sediment metagenome</name>
    <dbReference type="NCBI Taxonomy" id="412755"/>
    <lineage>
        <taxon>unclassified sequences</taxon>
        <taxon>metagenomes</taxon>
        <taxon>ecological metagenomes</taxon>
    </lineage>
</organism>
<evidence type="ECO:0000313" key="2">
    <source>
        <dbReference type="EMBL" id="GAG69234.1"/>
    </source>
</evidence>
<dbReference type="EMBL" id="BART01000267">
    <property type="protein sequence ID" value="GAG69234.1"/>
    <property type="molecule type" value="Genomic_DNA"/>
</dbReference>
<accession>X0ZIM7</accession>
<dbReference type="SUPFAM" id="SSF159941">
    <property type="entry name" value="MM3350-like"/>
    <property type="match status" value="1"/>
</dbReference>
<dbReference type="Pfam" id="PF07929">
    <property type="entry name" value="PRiA4_ORF3"/>
    <property type="match status" value="1"/>
</dbReference>
<dbReference type="InterPro" id="IPR012912">
    <property type="entry name" value="Plasmid_pRiA4b_Orf3-like"/>
</dbReference>
<dbReference type="PANTHER" id="PTHR41878:SF1">
    <property type="entry name" value="TNPR PROTEIN"/>
    <property type="match status" value="1"/>
</dbReference>
<dbReference type="Gene3D" id="3.10.290.30">
    <property type="entry name" value="MM3350-like"/>
    <property type="match status" value="1"/>
</dbReference>
<name>X0ZIM7_9ZZZZ</name>
<dbReference type="AlphaFoldDB" id="X0ZIM7"/>
<reference evidence="2" key="1">
    <citation type="journal article" date="2014" name="Front. Microbiol.">
        <title>High frequency of phylogenetically diverse reductive dehalogenase-homologous genes in deep subseafloor sedimentary metagenomes.</title>
        <authorList>
            <person name="Kawai M."/>
            <person name="Futagami T."/>
            <person name="Toyoda A."/>
            <person name="Takaki Y."/>
            <person name="Nishi S."/>
            <person name="Hori S."/>
            <person name="Arai W."/>
            <person name="Tsubouchi T."/>
            <person name="Morono Y."/>
            <person name="Uchiyama I."/>
            <person name="Ito T."/>
            <person name="Fujiyama A."/>
            <person name="Inagaki F."/>
            <person name="Takami H."/>
        </authorList>
    </citation>
    <scope>NUCLEOTIDE SEQUENCE</scope>
    <source>
        <strain evidence="2">Expedition CK06-06</strain>
    </source>
</reference>
<evidence type="ECO:0000259" key="1">
    <source>
        <dbReference type="Pfam" id="PF07929"/>
    </source>
</evidence>
<dbReference type="PANTHER" id="PTHR41878">
    <property type="entry name" value="LEXA REPRESSOR-RELATED"/>
    <property type="match status" value="1"/>
</dbReference>